<evidence type="ECO:0000256" key="6">
    <source>
        <dbReference type="ARBA" id="ARBA00048098"/>
    </source>
</evidence>
<keyword evidence="4" id="KW-0378">Hydrolase</keyword>
<evidence type="ECO:0000256" key="1">
    <source>
        <dbReference type="ARBA" id="ARBA00008344"/>
    </source>
</evidence>
<comment type="similarity">
    <text evidence="1">Belongs to the small GTPase superfamily. Ras family.</text>
</comment>
<dbReference type="InterPro" id="IPR051065">
    <property type="entry name" value="Ras-related_GTPase"/>
</dbReference>
<dbReference type="GO" id="GO:0005525">
    <property type="term" value="F:GTP binding"/>
    <property type="evidence" value="ECO:0007669"/>
    <property type="project" value="UniProtKB-KW"/>
</dbReference>
<dbReference type="SMART" id="SM00175">
    <property type="entry name" value="RAB"/>
    <property type="match status" value="1"/>
</dbReference>
<dbReference type="Pfam" id="PF00071">
    <property type="entry name" value="Ras"/>
    <property type="match status" value="1"/>
</dbReference>
<dbReference type="OrthoDB" id="18798at2759"/>
<organism evidence="7 8">
    <name type="scientific">Scleropages formosus</name>
    <name type="common">Asian bonytongue</name>
    <name type="synonym">Osteoglossum formosum</name>
    <dbReference type="NCBI Taxonomy" id="113540"/>
    <lineage>
        <taxon>Eukaryota</taxon>
        <taxon>Metazoa</taxon>
        <taxon>Chordata</taxon>
        <taxon>Craniata</taxon>
        <taxon>Vertebrata</taxon>
        <taxon>Euteleostomi</taxon>
        <taxon>Actinopterygii</taxon>
        <taxon>Neopterygii</taxon>
        <taxon>Teleostei</taxon>
        <taxon>Osteoglossocephala</taxon>
        <taxon>Osteoglossomorpha</taxon>
        <taxon>Osteoglossiformes</taxon>
        <taxon>Osteoglossidae</taxon>
        <taxon>Scleropages</taxon>
    </lineage>
</organism>
<dbReference type="Ensembl" id="ENSSFOT00015043487.1">
    <property type="protein sequence ID" value="ENSSFOP00015044126.1"/>
    <property type="gene ID" value="ENSSFOG00015019777.2"/>
</dbReference>
<evidence type="ECO:0000256" key="5">
    <source>
        <dbReference type="ARBA" id="ARBA00023134"/>
    </source>
</evidence>
<dbReference type="PRINTS" id="PR00449">
    <property type="entry name" value="RASTRNSFRMNG"/>
</dbReference>
<dbReference type="SUPFAM" id="SSF52540">
    <property type="entry name" value="P-loop containing nucleoside triphosphate hydrolases"/>
    <property type="match status" value="1"/>
</dbReference>
<dbReference type="SMART" id="SM00173">
    <property type="entry name" value="RAS"/>
    <property type="match status" value="1"/>
</dbReference>
<evidence type="ECO:0000313" key="7">
    <source>
        <dbReference type="Ensembl" id="ENSSFOP00015044126.1"/>
    </source>
</evidence>
<evidence type="ECO:0000256" key="3">
    <source>
        <dbReference type="ARBA" id="ARBA00022741"/>
    </source>
</evidence>
<dbReference type="Gene3D" id="3.40.50.300">
    <property type="entry name" value="P-loop containing nucleotide triphosphate hydrolases"/>
    <property type="match status" value="2"/>
</dbReference>
<evidence type="ECO:0000313" key="8">
    <source>
        <dbReference type="Proteomes" id="UP000694397"/>
    </source>
</evidence>
<dbReference type="Proteomes" id="UP000694397">
    <property type="component" value="Chromosome 11"/>
</dbReference>
<reference evidence="7 8" key="1">
    <citation type="submission" date="2019-04" db="EMBL/GenBank/DDBJ databases">
        <authorList>
            <consortium name="Wellcome Sanger Institute Data Sharing"/>
        </authorList>
    </citation>
    <scope>NUCLEOTIDE SEQUENCE [LARGE SCALE GENOMIC DNA]</scope>
</reference>
<dbReference type="AlphaFoldDB" id="A0A8C9SYS0"/>
<keyword evidence="8" id="KW-1185">Reference proteome</keyword>
<dbReference type="EC" id="3.6.5.2" evidence="2"/>
<dbReference type="GO" id="GO:0003925">
    <property type="term" value="F:G protein activity"/>
    <property type="evidence" value="ECO:0007669"/>
    <property type="project" value="UniProtKB-EC"/>
</dbReference>
<dbReference type="InterPro" id="IPR027417">
    <property type="entry name" value="P-loop_NTPase"/>
</dbReference>
<dbReference type="PANTHER" id="PTHR45704">
    <property type="entry name" value="RAS-LIKE FAMILY MEMBER 11"/>
    <property type="match status" value="1"/>
</dbReference>
<accession>A0A8C9SYS0</accession>
<protein>
    <recommendedName>
        <fullName evidence="2">small monomeric GTPase</fullName>
        <ecNumber evidence="2">3.6.5.2</ecNumber>
    </recommendedName>
</protein>
<evidence type="ECO:0000256" key="4">
    <source>
        <dbReference type="ARBA" id="ARBA00022801"/>
    </source>
</evidence>
<name>A0A8C9SYS0_SCLFO</name>
<comment type="catalytic activity">
    <reaction evidence="6">
        <text>GTP + H2O = GDP + phosphate + H(+)</text>
        <dbReference type="Rhea" id="RHEA:19669"/>
        <dbReference type="ChEBI" id="CHEBI:15377"/>
        <dbReference type="ChEBI" id="CHEBI:15378"/>
        <dbReference type="ChEBI" id="CHEBI:37565"/>
        <dbReference type="ChEBI" id="CHEBI:43474"/>
        <dbReference type="ChEBI" id="CHEBI:58189"/>
        <dbReference type="EC" id="3.6.5.2"/>
    </reaction>
</comment>
<reference evidence="7" key="3">
    <citation type="submission" date="2025-09" db="UniProtKB">
        <authorList>
            <consortium name="Ensembl"/>
        </authorList>
    </citation>
    <scope>IDENTIFICATION</scope>
</reference>
<sequence>MESNIMVLGANNVGKSAITVRFLTRRFIGEYGDMELTADNPSNFNNSLSCAGSQWTGAYPGSIGCRDSICDKATFSAVARQIQHTRTTKDSLGVEKVSVVIMRNKRDLQHCRVVSGEEGRLLALATHCHFYEVSAAENYHSILTVFHRIKEYKLTVRRPVGIKSIVKSMLAVFTRKRRDGYRKNETVDTLFNVKG</sequence>
<proteinExistence type="inferred from homology"/>
<evidence type="ECO:0000256" key="2">
    <source>
        <dbReference type="ARBA" id="ARBA00011984"/>
    </source>
</evidence>
<dbReference type="InterPro" id="IPR001806">
    <property type="entry name" value="Small_GTPase"/>
</dbReference>
<keyword evidence="3" id="KW-0547">Nucleotide-binding</keyword>
<dbReference type="GeneTree" id="ENSGT00940000164158"/>
<keyword evidence="5" id="KW-0342">GTP-binding</keyword>
<reference evidence="7" key="2">
    <citation type="submission" date="2025-08" db="UniProtKB">
        <authorList>
            <consortium name="Ensembl"/>
        </authorList>
    </citation>
    <scope>IDENTIFICATION</scope>
</reference>